<reference evidence="1 2" key="1">
    <citation type="submission" date="2013-03" db="EMBL/GenBank/DDBJ databases">
        <title>The Genome Sequence of Exophiala aquamarina CBS 119918.</title>
        <authorList>
            <consortium name="The Broad Institute Genomics Platform"/>
            <person name="Cuomo C."/>
            <person name="de Hoog S."/>
            <person name="Gorbushina A."/>
            <person name="Walker B."/>
            <person name="Young S.K."/>
            <person name="Zeng Q."/>
            <person name="Gargeya S."/>
            <person name="Fitzgerald M."/>
            <person name="Haas B."/>
            <person name="Abouelleil A."/>
            <person name="Allen A.W."/>
            <person name="Alvarado L."/>
            <person name="Arachchi H.M."/>
            <person name="Berlin A.M."/>
            <person name="Chapman S.B."/>
            <person name="Gainer-Dewar J."/>
            <person name="Goldberg J."/>
            <person name="Griggs A."/>
            <person name="Gujja S."/>
            <person name="Hansen M."/>
            <person name="Howarth C."/>
            <person name="Imamovic A."/>
            <person name="Ireland A."/>
            <person name="Larimer J."/>
            <person name="McCowan C."/>
            <person name="Murphy C."/>
            <person name="Pearson M."/>
            <person name="Poon T.W."/>
            <person name="Priest M."/>
            <person name="Roberts A."/>
            <person name="Saif S."/>
            <person name="Shea T."/>
            <person name="Sisk P."/>
            <person name="Sykes S."/>
            <person name="Wortman J."/>
            <person name="Nusbaum C."/>
            <person name="Birren B."/>
        </authorList>
    </citation>
    <scope>NUCLEOTIDE SEQUENCE [LARGE SCALE GENOMIC DNA]</scope>
    <source>
        <strain evidence="1 2">CBS 119918</strain>
    </source>
</reference>
<dbReference type="GeneID" id="25286978"/>
<dbReference type="RefSeq" id="XP_013254336.1">
    <property type="nucleotide sequence ID" value="XM_013398882.1"/>
</dbReference>
<dbReference type="PANTHER" id="PTHR34071">
    <property type="entry name" value="5-NITROIMIDAZOLE ANTIBIOTICS RESISTANCE PROTEIN, NIMA-FAMILY-RELATED PROTEIN-RELATED"/>
    <property type="match status" value="1"/>
</dbReference>
<dbReference type="EMBL" id="AMGV01000021">
    <property type="protein sequence ID" value="KEF51746.1"/>
    <property type="molecule type" value="Genomic_DNA"/>
</dbReference>
<dbReference type="Gene3D" id="2.30.110.10">
    <property type="entry name" value="Electron Transport, Fmn-binding Protein, Chain A"/>
    <property type="match status" value="1"/>
</dbReference>
<dbReference type="VEuPathDB" id="FungiDB:A1O9_12083"/>
<evidence type="ECO:0008006" key="3">
    <source>
        <dbReference type="Google" id="ProtNLM"/>
    </source>
</evidence>
<accession>A0A072NVY1</accession>
<evidence type="ECO:0000313" key="1">
    <source>
        <dbReference type="EMBL" id="KEF51746.1"/>
    </source>
</evidence>
<dbReference type="PANTHER" id="PTHR34071:SF2">
    <property type="entry name" value="FLAVIN-NUCLEOTIDE-BINDING PROTEIN"/>
    <property type="match status" value="1"/>
</dbReference>
<dbReference type="OrthoDB" id="444432at2759"/>
<gene>
    <name evidence="1" type="ORF">A1O9_12083</name>
</gene>
<dbReference type="Pfam" id="PF12900">
    <property type="entry name" value="Pyridox_ox_2"/>
    <property type="match status" value="1"/>
</dbReference>
<dbReference type="AlphaFoldDB" id="A0A072NVY1"/>
<dbReference type="InterPro" id="IPR012349">
    <property type="entry name" value="Split_barrel_FMN-bd"/>
</dbReference>
<keyword evidence="2" id="KW-1185">Reference proteome</keyword>
<dbReference type="InterPro" id="IPR024747">
    <property type="entry name" value="Pyridox_Oxase-rel"/>
</dbReference>
<sequence length="258" mass="28639">MVRNLEYPKKAQNTLKRYNNRGTYDLEAIHSIINTTSVLHVSFPPGPDQPFPAILPMIGVMGSFDYPSASLDEPLDCYLHGYVSSRLMRIARDSAEGLPVSLAATKVDGLVLALTPNSHSYNYRSAVLQGYAKPVDTDEEKLYAMELITNKVVANRWENTRVPPDNVEMTSTTILRVKIETGSGKIRQGGPHDEAKDENRDEITEKVWTGVVPVYEAFEAPVPSETNKIKEVPAYLTSYVAETNKGNRDKALNAVNEP</sequence>
<organism evidence="1 2">
    <name type="scientific">Exophiala aquamarina CBS 119918</name>
    <dbReference type="NCBI Taxonomy" id="1182545"/>
    <lineage>
        <taxon>Eukaryota</taxon>
        <taxon>Fungi</taxon>
        <taxon>Dikarya</taxon>
        <taxon>Ascomycota</taxon>
        <taxon>Pezizomycotina</taxon>
        <taxon>Eurotiomycetes</taxon>
        <taxon>Chaetothyriomycetidae</taxon>
        <taxon>Chaetothyriales</taxon>
        <taxon>Herpotrichiellaceae</taxon>
        <taxon>Exophiala</taxon>
    </lineage>
</organism>
<dbReference type="SUPFAM" id="SSF50475">
    <property type="entry name" value="FMN-binding split barrel"/>
    <property type="match status" value="1"/>
</dbReference>
<dbReference type="Proteomes" id="UP000027920">
    <property type="component" value="Unassembled WGS sequence"/>
</dbReference>
<protein>
    <recommendedName>
        <fullName evidence="3">Flavin-nucleotide-binding protein</fullName>
    </recommendedName>
</protein>
<evidence type="ECO:0000313" key="2">
    <source>
        <dbReference type="Proteomes" id="UP000027920"/>
    </source>
</evidence>
<comment type="caution">
    <text evidence="1">The sequence shown here is derived from an EMBL/GenBank/DDBJ whole genome shotgun (WGS) entry which is preliminary data.</text>
</comment>
<dbReference type="STRING" id="1182545.A0A072NVY1"/>
<dbReference type="HOGENOM" id="CLU_067890_0_0_1"/>
<proteinExistence type="predicted"/>
<name>A0A072NVY1_9EURO</name>